<dbReference type="Proteomes" id="UP000183987">
    <property type="component" value="Unassembled WGS sequence"/>
</dbReference>
<dbReference type="CDD" id="cd07821">
    <property type="entry name" value="PYR_PYL_RCAR_like"/>
    <property type="match status" value="1"/>
</dbReference>
<feature type="chain" id="PRO_5012612385" evidence="1">
    <location>
        <begin position="22"/>
        <end position="175"/>
    </location>
</feature>
<dbReference type="EMBL" id="FQUE01000004">
    <property type="protein sequence ID" value="SHF17993.1"/>
    <property type="molecule type" value="Genomic_DNA"/>
</dbReference>
<dbReference type="PANTHER" id="PTHR39332:SF7">
    <property type="entry name" value="SRPBCC FAMILY PROTEIN"/>
    <property type="match status" value="1"/>
</dbReference>
<evidence type="ECO:0000256" key="1">
    <source>
        <dbReference type="SAM" id="SignalP"/>
    </source>
</evidence>
<sequence>MTKTMMTLAACLALVTGPALAHGPVRLKTEQTVTLDAPVEEVWDVIGHFDDMSWFPGVASVEATGTEKGATRVRTMEDGQVVEEELLKLQSEKHAISTLMLETNLDVVKATNYASHITLKDVDGKTELDWKGAFYRGFPQNEPPADLNDDAAIASVEALHQTGIDALTARFGKVE</sequence>
<dbReference type="InterPro" id="IPR023393">
    <property type="entry name" value="START-like_dom_sf"/>
</dbReference>
<accession>A0A1M4ZIY2</accession>
<organism evidence="2 3">
    <name type="scientific">Loktanella atrilutea</name>
    <dbReference type="NCBI Taxonomy" id="366533"/>
    <lineage>
        <taxon>Bacteria</taxon>
        <taxon>Pseudomonadati</taxon>
        <taxon>Pseudomonadota</taxon>
        <taxon>Alphaproteobacteria</taxon>
        <taxon>Rhodobacterales</taxon>
        <taxon>Roseobacteraceae</taxon>
        <taxon>Loktanella</taxon>
    </lineage>
</organism>
<keyword evidence="3" id="KW-1185">Reference proteome</keyword>
<dbReference type="AlphaFoldDB" id="A0A1M4ZIY2"/>
<dbReference type="SUPFAM" id="SSF55961">
    <property type="entry name" value="Bet v1-like"/>
    <property type="match status" value="1"/>
</dbReference>
<proteinExistence type="predicted"/>
<dbReference type="Gene3D" id="3.30.530.20">
    <property type="match status" value="1"/>
</dbReference>
<dbReference type="Pfam" id="PF10604">
    <property type="entry name" value="Polyketide_cyc2"/>
    <property type="match status" value="1"/>
</dbReference>
<evidence type="ECO:0000313" key="2">
    <source>
        <dbReference type="EMBL" id="SHF17993.1"/>
    </source>
</evidence>
<reference evidence="3" key="1">
    <citation type="submission" date="2016-11" db="EMBL/GenBank/DDBJ databases">
        <authorList>
            <person name="Varghese N."/>
            <person name="Submissions S."/>
        </authorList>
    </citation>
    <scope>NUCLEOTIDE SEQUENCE [LARGE SCALE GENOMIC DNA]</scope>
    <source>
        <strain evidence="3">DSM 29326</strain>
    </source>
</reference>
<dbReference type="STRING" id="366533.SAMN05444339_1046"/>
<protein>
    <submittedName>
        <fullName evidence="2">Polyketide cyclase / dehydrase and lipid transport</fullName>
    </submittedName>
</protein>
<dbReference type="InterPro" id="IPR019587">
    <property type="entry name" value="Polyketide_cyclase/dehydratase"/>
</dbReference>
<keyword evidence="1" id="KW-0732">Signal</keyword>
<evidence type="ECO:0000313" key="3">
    <source>
        <dbReference type="Proteomes" id="UP000183987"/>
    </source>
</evidence>
<feature type="signal peptide" evidence="1">
    <location>
        <begin position="1"/>
        <end position="21"/>
    </location>
</feature>
<gene>
    <name evidence="2" type="ORF">SAMN05444339_1046</name>
</gene>
<dbReference type="PANTHER" id="PTHR39332">
    <property type="entry name" value="BLL4707 PROTEIN"/>
    <property type="match status" value="1"/>
</dbReference>
<name>A0A1M4ZIY2_LOKAT</name>